<dbReference type="STRING" id="984262.SGRA_1902"/>
<gene>
    <name evidence="3" type="ordered locus">SGRA_1902</name>
</gene>
<reference evidence="3 4" key="1">
    <citation type="journal article" date="2012" name="Stand. Genomic Sci.">
        <title>Complete genome sequencing and analysis of Saprospira grandis str. Lewin, a predatory marine bacterium.</title>
        <authorList>
            <person name="Saw J.H."/>
            <person name="Yuryev A."/>
            <person name="Kanbe M."/>
            <person name="Hou S."/>
            <person name="Young A.G."/>
            <person name="Aizawa S."/>
            <person name="Alam M."/>
        </authorList>
    </citation>
    <scope>NUCLEOTIDE SEQUENCE [LARGE SCALE GENOMIC DNA]</scope>
    <source>
        <strain evidence="3 4">Lewin</strain>
    </source>
</reference>
<organism evidence="3 4">
    <name type="scientific">Saprospira grandis (strain Lewin)</name>
    <dbReference type="NCBI Taxonomy" id="984262"/>
    <lineage>
        <taxon>Bacteria</taxon>
        <taxon>Pseudomonadati</taxon>
        <taxon>Bacteroidota</taxon>
        <taxon>Saprospiria</taxon>
        <taxon>Saprospirales</taxon>
        <taxon>Saprospiraceae</taxon>
        <taxon>Saprospira</taxon>
    </lineage>
</organism>
<keyword evidence="4" id="KW-1185">Reference proteome</keyword>
<accession>H6L1J2</accession>
<dbReference type="HOGENOM" id="CLU_690566_0_0_10"/>
<keyword evidence="1" id="KW-0175">Coiled coil</keyword>
<dbReference type="Proteomes" id="UP000007519">
    <property type="component" value="Chromosome"/>
</dbReference>
<proteinExistence type="predicted"/>
<evidence type="ECO:0000313" key="3">
    <source>
        <dbReference type="EMBL" id="AFC24636.1"/>
    </source>
</evidence>
<name>H6L1J2_SAPGL</name>
<dbReference type="AlphaFoldDB" id="H6L1J2"/>
<dbReference type="KEGG" id="sgn:SGRA_1902"/>
<dbReference type="EMBL" id="CP002831">
    <property type="protein sequence ID" value="AFC24636.1"/>
    <property type="molecule type" value="Genomic_DNA"/>
</dbReference>
<feature type="coiled-coil region" evidence="1">
    <location>
        <begin position="298"/>
        <end position="325"/>
    </location>
</feature>
<dbReference type="eggNOG" id="COG1196">
    <property type="taxonomic scope" value="Bacteria"/>
</dbReference>
<protein>
    <submittedName>
        <fullName evidence="3">Uncharacterized protein</fullName>
    </submittedName>
</protein>
<sequence length="421" mass="48970">MAKANLLPPFLLKQILLYRSTSRAAIFRFTYCFEMKQKLVFWAEEAVAEGTQKCLLAMELKAEDNRIELHKFEGDAATEAIEKELKEKWTKGLVVAFPTTGYQKTEQELSAASRLLPEAYQCLDESLNLDSLKTEWLFAVLSTKLYKTYWSELGEIQDRVERATKYDKMLWEELKAFQAKVHAQDKEKNLFKEHVQELRDSLNELFGLMKNLRKIQDEAFEQAAKANYDQLDQGLSAIEKELEGETGKWDKYFEQLKGLQAQMKKMKLSKKQRNGLWTRIDKAFKLVKVKRFGKQNGDSRLERRIQGLEEAIKKMQRSIDRDQKELDIQDGKINAPHATQIETQLREVKAKMLRERISSKAEKLADMNKTMKELQKRLAKMQKQAAELQKETEAQTETPPAVEETPKREEASENNSEEDQA</sequence>
<feature type="region of interest" description="Disordered" evidence="2">
    <location>
        <begin position="375"/>
        <end position="421"/>
    </location>
</feature>
<evidence type="ECO:0000313" key="4">
    <source>
        <dbReference type="Proteomes" id="UP000007519"/>
    </source>
</evidence>
<evidence type="ECO:0000256" key="1">
    <source>
        <dbReference type="SAM" id="Coils"/>
    </source>
</evidence>
<evidence type="ECO:0000256" key="2">
    <source>
        <dbReference type="SAM" id="MobiDB-lite"/>
    </source>
</evidence>